<organism evidence="1 2">
    <name type="scientific">Paenibacillus spongiae</name>
    <dbReference type="NCBI Taxonomy" id="2909671"/>
    <lineage>
        <taxon>Bacteria</taxon>
        <taxon>Bacillati</taxon>
        <taxon>Bacillota</taxon>
        <taxon>Bacilli</taxon>
        <taxon>Bacillales</taxon>
        <taxon>Paenibacillaceae</taxon>
        <taxon>Paenibacillus</taxon>
    </lineage>
</organism>
<evidence type="ECO:0000313" key="1">
    <source>
        <dbReference type="EMBL" id="UVI27507.1"/>
    </source>
</evidence>
<dbReference type="InterPro" id="IPR046713">
    <property type="entry name" value="DUF6786"/>
</dbReference>
<evidence type="ECO:0008006" key="3">
    <source>
        <dbReference type="Google" id="ProtNLM"/>
    </source>
</evidence>
<dbReference type="Pfam" id="PF20583">
    <property type="entry name" value="DUF6786"/>
    <property type="match status" value="1"/>
</dbReference>
<accession>A0ABY5S3S3</accession>
<dbReference type="RefSeq" id="WP_258383595.1">
    <property type="nucleotide sequence ID" value="NZ_CP091430.1"/>
</dbReference>
<gene>
    <name evidence="1" type="ORF">L1F29_18745</name>
</gene>
<evidence type="ECO:0000313" key="2">
    <source>
        <dbReference type="Proteomes" id="UP001057877"/>
    </source>
</evidence>
<protein>
    <recommendedName>
        <fullName evidence="3">DUF4432 family protein</fullName>
    </recommendedName>
</protein>
<proteinExistence type="predicted"/>
<sequence>MNRNDLSEICERLGWKYAELTTAEGGAIMVLERGCRVIGVYPYAAAENAVWVRPELARLGSFADVATMTHNWNIGGDRTLVSPEVEYFYDPEKAVFLIPEALDPGRYKADIIMPGEIEAKQSVVIPAYRSHYDTAFEMTKRIRLAPDPLKRDGVDSQLHYTFVGYEVEAEIIRTVDENMKIASVKHPPISLWNLMQVPADGEAILPTYGTAEATPFFEDQDQTGVLVHENRITCQIDARCKRKISIRAGDTTGRIGYMRTAADRNCYLLIRNFHADPAKHYGDVPLHRQEEWGHCVQCYNDDGALGYFGEIEYHTPLMESSEQALADVSQVWCYAGDEEQIRKIADLLLLPPRK</sequence>
<name>A0ABY5S3S3_9BACL</name>
<keyword evidence="2" id="KW-1185">Reference proteome</keyword>
<reference evidence="1" key="1">
    <citation type="submission" date="2022-01" db="EMBL/GenBank/DDBJ databases">
        <title>Paenibacillus spongiae sp. nov., isolated from marine sponge.</title>
        <authorList>
            <person name="Li Z."/>
            <person name="Zhang M."/>
        </authorList>
    </citation>
    <scope>NUCLEOTIDE SEQUENCE</scope>
    <source>
        <strain evidence="1">PHS-Z3</strain>
    </source>
</reference>
<dbReference type="EMBL" id="CP091430">
    <property type="protein sequence ID" value="UVI27507.1"/>
    <property type="molecule type" value="Genomic_DNA"/>
</dbReference>
<dbReference type="Proteomes" id="UP001057877">
    <property type="component" value="Chromosome"/>
</dbReference>